<dbReference type="CDD" id="cd00657">
    <property type="entry name" value="Ferritin_like"/>
    <property type="match status" value="1"/>
</dbReference>
<name>A0AAU0B4U2_9XANT</name>
<dbReference type="Gene3D" id="1.10.620.20">
    <property type="entry name" value="Ribonucleotide Reductase, subunit A"/>
    <property type="match status" value="1"/>
</dbReference>
<dbReference type="SUPFAM" id="SSF47240">
    <property type="entry name" value="Ferritin-like"/>
    <property type="match status" value="1"/>
</dbReference>
<organism evidence="1 2">
    <name type="scientific">Xanthomonas hydrangeae</name>
    <dbReference type="NCBI Taxonomy" id="2775159"/>
    <lineage>
        <taxon>Bacteria</taxon>
        <taxon>Pseudomonadati</taxon>
        <taxon>Pseudomonadota</taxon>
        <taxon>Gammaproteobacteria</taxon>
        <taxon>Lysobacterales</taxon>
        <taxon>Lysobacteraceae</taxon>
        <taxon>Xanthomonas</taxon>
    </lineage>
</organism>
<dbReference type="InterPro" id="IPR025859">
    <property type="entry name" value="AurF/CmlI"/>
</dbReference>
<dbReference type="AlphaFoldDB" id="A0AAU0B4U2"/>
<dbReference type="InterPro" id="IPR009078">
    <property type="entry name" value="Ferritin-like_SF"/>
</dbReference>
<dbReference type="EMBL" id="CP103836">
    <property type="protein sequence ID" value="WOB47946.1"/>
    <property type="molecule type" value="Genomic_DNA"/>
</dbReference>
<dbReference type="Proteomes" id="UP001302716">
    <property type="component" value="Chromosome"/>
</dbReference>
<keyword evidence="2" id="KW-1185">Reference proteome</keyword>
<proteinExistence type="predicted"/>
<gene>
    <name evidence="1" type="ORF">NYR97_11640</name>
</gene>
<sequence length="340" mass="38750">MEAGQALNAVRQIRIPDRAPLATRWPLNVDAVLLDDCSGTDDQLDKLYEKAKQQQWNASDYDWSYELKHDNPLDMPDQTLLVYGTTLWNEMPDPERADVRRHFQAWTLSQILHGEQAAMLCAVKLAQAEESHAARMCACAQAFDEARHIEVYSRLVKDKVAISYPLSSALRGLLENTVTSRELDITNLGMQILVEGLALAIFQNIVAYSRDPFIKTLVSKIQRDEARHFAVGRITLKRLYNGGLEQHEMRIREDFLKESIHVLYEHLCADDVWETLGHNRKAGERTVRESRIANVLRRAMFQRLVPSIRDLGLLSASVSKQLEQLGMLDYASLPIREGNV</sequence>
<dbReference type="GO" id="GO:0016491">
    <property type="term" value="F:oxidoreductase activity"/>
    <property type="evidence" value="ECO:0007669"/>
    <property type="project" value="InterPro"/>
</dbReference>
<reference evidence="1 2" key="1">
    <citation type="submission" date="2022-08" db="EMBL/GenBank/DDBJ databases">
        <title>Whole genome sequencing-based tracing of a 2022 introduction and outbreak of Xanthomonas hortorum pv. pelargonii.</title>
        <authorList>
            <person name="Iruegas-Bocardo F."/>
            <person name="Weisberg A.K."/>
            <person name="Riutta E.R."/>
            <person name="Kilday K."/>
            <person name="Bonkowski J.C."/>
            <person name="Creswell T."/>
            <person name="Daughtrey M.L."/>
            <person name="Rane K."/>
            <person name="Grunwald N.J."/>
            <person name="Chang J.H."/>
            <person name="Putnam M.L."/>
        </authorList>
    </citation>
    <scope>NUCLEOTIDE SEQUENCE [LARGE SCALE GENOMIC DNA]</scope>
    <source>
        <strain evidence="1 2">22-323</strain>
    </source>
</reference>
<evidence type="ECO:0000313" key="2">
    <source>
        <dbReference type="Proteomes" id="UP001302716"/>
    </source>
</evidence>
<protein>
    <submittedName>
        <fullName evidence="1">Diiron oxygenase</fullName>
    </submittedName>
</protein>
<dbReference type="InterPro" id="IPR012348">
    <property type="entry name" value="RNR-like"/>
</dbReference>
<evidence type="ECO:0000313" key="1">
    <source>
        <dbReference type="EMBL" id="WOB47946.1"/>
    </source>
</evidence>
<accession>A0AAU0B4U2</accession>
<dbReference type="RefSeq" id="WP_316693176.1">
    <property type="nucleotide sequence ID" value="NZ_CP103836.1"/>
</dbReference>
<dbReference type="Pfam" id="PF11583">
    <property type="entry name" value="AurF"/>
    <property type="match status" value="1"/>
</dbReference>